<organism evidence="1 2">
    <name type="scientific">Methanobrevibacter smithii</name>
    <dbReference type="NCBI Taxonomy" id="2173"/>
    <lineage>
        <taxon>Archaea</taxon>
        <taxon>Methanobacteriati</taxon>
        <taxon>Methanobacteriota</taxon>
        <taxon>Methanomada group</taxon>
        <taxon>Methanobacteria</taxon>
        <taxon>Methanobacteriales</taxon>
        <taxon>Methanobacteriaceae</taxon>
        <taxon>Methanobrevibacter</taxon>
    </lineage>
</organism>
<sequence>MNEEVREVIGVEHLKTVLSTLTPEDIVKHAYKEWYPCQRTGHTILNLENGKIYGLGIELNQLPLVDTVYIELYSIDWEEDPIEVEELFSPQEYEEYLEFKDDEVCEYTPDIVSDFCQKKGIDENERKIGLLAYKFEKNEQSNYNQWESKILNKYYDVIMDDYNPFKQMDNDF</sequence>
<dbReference type="EMBL" id="CP017803">
    <property type="protein sequence ID" value="ATZ59600.1"/>
    <property type="molecule type" value="Genomic_DNA"/>
</dbReference>
<name>A0A2H4U648_METSM</name>
<dbReference type="GeneID" id="78816698"/>
<reference evidence="1 2" key="1">
    <citation type="submission" date="2016-10" db="EMBL/GenBank/DDBJ databases">
        <authorList>
            <person name="Varghese N."/>
        </authorList>
    </citation>
    <scope>NUCLEOTIDE SEQUENCE [LARGE SCALE GENOMIC DNA]</scope>
    <source>
        <strain evidence="1 2">KB11</strain>
    </source>
</reference>
<dbReference type="Proteomes" id="UP000232133">
    <property type="component" value="Chromosome"/>
</dbReference>
<evidence type="ECO:0000313" key="1">
    <source>
        <dbReference type="EMBL" id="ATZ59600.1"/>
    </source>
</evidence>
<dbReference type="AlphaFoldDB" id="A0A2H4U648"/>
<protein>
    <submittedName>
        <fullName evidence="1">Uncharacterized protein</fullName>
    </submittedName>
</protein>
<evidence type="ECO:0000313" key="2">
    <source>
        <dbReference type="Proteomes" id="UP000232133"/>
    </source>
</evidence>
<proteinExistence type="predicted"/>
<dbReference type="OMA" id="WESKILN"/>
<accession>A0A2H4U648</accession>
<dbReference type="RefSeq" id="WP_004033978.1">
    <property type="nucleotide sequence ID" value="NZ_CAABOX010000007.1"/>
</dbReference>
<gene>
    <name evidence="1" type="ORF">BK798_03785</name>
</gene>